<evidence type="ECO:0000313" key="3">
    <source>
        <dbReference type="EMBL" id="WCT77401.1"/>
    </source>
</evidence>
<evidence type="ECO:0000313" key="4">
    <source>
        <dbReference type="Proteomes" id="UP001218231"/>
    </source>
</evidence>
<dbReference type="RefSeq" id="WP_273617777.1">
    <property type="nucleotide sequence ID" value="NZ_CP117417.1"/>
</dbReference>
<feature type="signal peptide" evidence="2">
    <location>
        <begin position="1"/>
        <end position="20"/>
    </location>
</feature>
<gene>
    <name evidence="3" type="ORF">PQ457_16040</name>
</gene>
<evidence type="ECO:0000256" key="1">
    <source>
        <dbReference type="SAM" id="MobiDB-lite"/>
    </source>
</evidence>
<proteinExistence type="predicted"/>
<sequence length="202" mass="21726">MFRPILTLSAVLSMAAPALAAQQNAAQAQPTGTQITAPGGERVNMVIIFGDDVCPQGKGDEITVCARKAESERYRIPEPFRENTGGPKNESWNNKVIAYERVGATGPQSCSPVGAGGQTGCVSQFIKNAYAERKQSSDVQFSKMIEAEREKRLGKIDAEAARTQSDVEDEEKAYFARKKKQEEAEAKAKAEAAQHGPPAPGN</sequence>
<reference evidence="3 4" key="1">
    <citation type="submission" date="2023-02" db="EMBL/GenBank/DDBJ databases">
        <title>Genome sequence of Novosphingobium humi KACC 19094.</title>
        <authorList>
            <person name="Kim S."/>
            <person name="Heo J."/>
            <person name="Kwon S.-W."/>
        </authorList>
    </citation>
    <scope>NUCLEOTIDE SEQUENCE [LARGE SCALE GENOMIC DNA]</scope>
    <source>
        <strain evidence="3 4">KACC 19094</strain>
    </source>
</reference>
<dbReference type="Proteomes" id="UP001218231">
    <property type="component" value="Chromosome"/>
</dbReference>
<dbReference type="EMBL" id="CP117417">
    <property type="protein sequence ID" value="WCT77401.1"/>
    <property type="molecule type" value="Genomic_DNA"/>
</dbReference>
<protein>
    <submittedName>
        <fullName evidence="3">Uncharacterized protein</fullName>
    </submittedName>
</protein>
<name>A0ABY7TVZ3_9SPHN</name>
<keyword evidence="2" id="KW-0732">Signal</keyword>
<feature type="chain" id="PRO_5046330149" evidence="2">
    <location>
        <begin position="21"/>
        <end position="202"/>
    </location>
</feature>
<feature type="compositionally biased region" description="Basic and acidic residues" evidence="1">
    <location>
        <begin position="180"/>
        <end position="192"/>
    </location>
</feature>
<organism evidence="3 4">
    <name type="scientific">Novosphingobium humi</name>
    <dbReference type="NCBI Taxonomy" id="2282397"/>
    <lineage>
        <taxon>Bacteria</taxon>
        <taxon>Pseudomonadati</taxon>
        <taxon>Pseudomonadota</taxon>
        <taxon>Alphaproteobacteria</taxon>
        <taxon>Sphingomonadales</taxon>
        <taxon>Sphingomonadaceae</taxon>
        <taxon>Novosphingobium</taxon>
    </lineage>
</organism>
<accession>A0ABY7TVZ3</accession>
<evidence type="ECO:0000256" key="2">
    <source>
        <dbReference type="SAM" id="SignalP"/>
    </source>
</evidence>
<keyword evidence="4" id="KW-1185">Reference proteome</keyword>
<feature type="region of interest" description="Disordered" evidence="1">
    <location>
        <begin position="161"/>
        <end position="202"/>
    </location>
</feature>